<dbReference type="RefSeq" id="WP_040823489.1">
    <property type="nucleotide sequence ID" value="NZ_JBIAQY010000004.1"/>
</dbReference>
<organism evidence="1 2">
    <name type="scientific">Nocardia jiangxiensis</name>
    <dbReference type="NCBI Taxonomy" id="282685"/>
    <lineage>
        <taxon>Bacteria</taxon>
        <taxon>Bacillati</taxon>
        <taxon>Actinomycetota</taxon>
        <taxon>Actinomycetes</taxon>
        <taxon>Mycobacteriales</taxon>
        <taxon>Nocardiaceae</taxon>
        <taxon>Nocardia</taxon>
    </lineage>
</organism>
<dbReference type="PANTHER" id="PTHR37816:SF1">
    <property type="entry name" value="TOXIN"/>
    <property type="match status" value="1"/>
</dbReference>
<dbReference type="InterPro" id="IPR027417">
    <property type="entry name" value="P-loop_NTPase"/>
</dbReference>
<comment type="caution">
    <text evidence="1">The sequence shown here is derived from an EMBL/GenBank/DDBJ whole genome shotgun (WGS) entry which is preliminary data.</text>
</comment>
<gene>
    <name evidence="1" type="ORF">ACFYXQ_15065</name>
</gene>
<dbReference type="PANTHER" id="PTHR37816">
    <property type="entry name" value="YALI0E33011P"/>
    <property type="match status" value="1"/>
</dbReference>
<name>A0ABW6S1Q5_9NOCA</name>
<protein>
    <recommendedName>
        <fullName evidence="3">Adenylate kinase</fullName>
    </recommendedName>
</protein>
<evidence type="ECO:0000313" key="1">
    <source>
        <dbReference type="EMBL" id="MFF3569091.1"/>
    </source>
</evidence>
<reference evidence="1 2" key="1">
    <citation type="submission" date="2024-10" db="EMBL/GenBank/DDBJ databases">
        <title>The Natural Products Discovery Center: Release of the First 8490 Sequenced Strains for Exploring Actinobacteria Biosynthetic Diversity.</title>
        <authorList>
            <person name="Kalkreuter E."/>
            <person name="Kautsar S.A."/>
            <person name="Yang D."/>
            <person name="Bader C.D."/>
            <person name="Teijaro C.N."/>
            <person name="Fluegel L."/>
            <person name="Davis C.M."/>
            <person name="Simpson J.R."/>
            <person name="Lauterbach L."/>
            <person name="Steele A.D."/>
            <person name="Gui C."/>
            <person name="Meng S."/>
            <person name="Li G."/>
            <person name="Viehrig K."/>
            <person name="Ye F."/>
            <person name="Su P."/>
            <person name="Kiefer A.F."/>
            <person name="Nichols A."/>
            <person name="Cepeda A.J."/>
            <person name="Yan W."/>
            <person name="Fan B."/>
            <person name="Jiang Y."/>
            <person name="Adhikari A."/>
            <person name="Zheng C.-J."/>
            <person name="Schuster L."/>
            <person name="Cowan T.M."/>
            <person name="Smanski M.J."/>
            <person name="Chevrette M.G."/>
            <person name="De Carvalho L.P.S."/>
            <person name="Shen B."/>
        </authorList>
    </citation>
    <scope>NUCLEOTIDE SEQUENCE [LARGE SCALE GENOMIC DNA]</scope>
    <source>
        <strain evidence="1 2">NPDC002593</strain>
    </source>
</reference>
<proteinExistence type="predicted"/>
<accession>A0ABW6S1Q5</accession>
<dbReference type="Proteomes" id="UP001601992">
    <property type="component" value="Unassembled WGS sequence"/>
</dbReference>
<keyword evidence="2" id="KW-1185">Reference proteome</keyword>
<dbReference type="InterPro" id="IPR052922">
    <property type="entry name" value="Cytidylate_Kinase-2"/>
</dbReference>
<dbReference type="EMBL" id="JBIAQY010000004">
    <property type="protein sequence ID" value="MFF3569091.1"/>
    <property type="molecule type" value="Genomic_DNA"/>
</dbReference>
<evidence type="ECO:0000313" key="2">
    <source>
        <dbReference type="Proteomes" id="UP001601992"/>
    </source>
</evidence>
<sequence>MVTRRRIVVAGTSGSGKTTLAQRISRQLDIPHIELDAIHHQPGWIPMPENEFRAAVAERITTGTWVADGNYHSKLGDLLWRNADTVIWFDLPRTLVLRQIVLRTLGRVLTRRTLWNGNRESWRDLISLDPQRSIIIWSWKSHPTNRIRYEAAQDDPAYRHIEFVRIRSHRAADAFLADLRRSM</sequence>
<dbReference type="SUPFAM" id="SSF52540">
    <property type="entry name" value="P-loop containing nucleoside triphosphate hydrolases"/>
    <property type="match status" value="1"/>
</dbReference>
<dbReference type="Gene3D" id="3.40.50.300">
    <property type="entry name" value="P-loop containing nucleotide triphosphate hydrolases"/>
    <property type="match status" value="1"/>
</dbReference>
<evidence type="ECO:0008006" key="3">
    <source>
        <dbReference type="Google" id="ProtNLM"/>
    </source>
</evidence>